<dbReference type="AlphaFoldDB" id="Q0FHK0"/>
<accession>Q0FHK0</accession>
<keyword evidence="3" id="KW-1185">Reference proteome</keyword>
<dbReference type="RefSeq" id="WP_007800689.1">
    <property type="nucleotide sequence ID" value="NZ_DS022276.1"/>
</dbReference>
<keyword evidence="1" id="KW-0732">Signal</keyword>
<dbReference type="Proteomes" id="UP000006230">
    <property type="component" value="Unassembled WGS sequence"/>
</dbReference>
<reference evidence="2 3" key="1">
    <citation type="journal article" date="2010" name="J. Bacteriol.">
        <title>Genome sequences of Pelagibaca bermudensis HTCC2601T and Maritimibacter alkaliphilus HTCC2654T, the type strains of two marine Roseobacter genera.</title>
        <authorList>
            <person name="Thrash J.C."/>
            <person name="Cho J.C."/>
            <person name="Ferriera S."/>
            <person name="Johnson J."/>
            <person name="Vergin K.L."/>
            <person name="Giovannoni S.J."/>
        </authorList>
    </citation>
    <scope>NUCLEOTIDE SEQUENCE [LARGE SCALE GENOMIC DNA]</scope>
    <source>
        <strain evidence="3">DSM 26914 / JCM 13377 / KCTC 12554 / HTCC2601</strain>
    </source>
</reference>
<feature type="signal peptide" evidence="1">
    <location>
        <begin position="1"/>
        <end position="20"/>
    </location>
</feature>
<proteinExistence type="predicted"/>
<sequence length="109" mass="11364">MTAKNFTPILALACSLGAAAAAALPTDAATTESRAEAAAPVTTEAPVQLALTFGDPVPLTQGEKASIRFLMPDVDPEAFPPETWGAVRGVLLSNDYDSEKRLQLKALLP</sequence>
<evidence type="ECO:0000256" key="1">
    <source>
        <dbReference type="SAM" id="SignalP"/>
    </source>
</evidence>
<protein>
    <submittedName>
        <fullName evidence="2">Uncharacterized protein</fullName>
    </submittedName>
</protein>
<dbReference type="HOGENOM" id="CLU_2233947_0_0_5"/>
<organism evidence="2 3">
    <name type="scientific">Salipiger bermudensis (strain DSM 26914 / JCM 13377 / KCTC 12554 / HTCC2601)</name>
    <name type="common">Pelagibaca bermudensis</name>
    <dbReference type="NCBI Taxonomy" id="314265"/>
    <lineage>
        <taxon>Bacteria</taxon>
        <taxon>Pseudomonadati</taxon>
        <taxon>Pseudomonadota</taxon>
        <taxon>Alphaproteobacteria</taxon>
        <taxon>Rhodobacterales</taxon>
        <taxon>Roseobacteraceae</taxon>
        <taxon>Salipiger</taxon>
    </lineage>
</organism>
<evidence type="ECO:0000313" key="2">
    <source>
        <dbReference type="EMBL" id="EAU43656.1"/>
    </source>
</evidence>
<name>Q0FHK0_SALBH</name>
<gene>
    <name evidence="2" type="ORF">R2601_25491</name>
</gene>
<dbReference type="EMBL" id="AATQ01000072">
    <property type="protein sequence ID" value="EAU43656.1"/>
    <property type="molecule type" value="Genomic_DNA"/>
</dbReference>
<evidence type="ECO:0000313" key="3">
    <source>
        <dbReference type="Proteomes" id="UP000006230"/>
    </source>
</evidence>
<feature type="chain" id="PRO_5004171676" evidence="1">
    <location>
        <begin position="21"/>
        <end position="109"/>
    </location>
</feature>
<comment type="caution">
    <text evidence="2">The sequence shown here is derived from an EMBL/GenBank/DDBJ whole genome shotgun (WGS) entry which is preliminary data.</text>
</comment>